<comment type="similarity">
    <text evidence="1 8">Belongs to the cytochrome P450 family.</text>
</comment>
<dbReference type="PROSITE" id="PS00086">
    <property type="entry name" value="CYTOCHROME_P450"/>
    <property type="match status" value="1"/>
</dbReference>
<dbReference type="GO" id="GO:0005506">
    <property type="term" value="F:iron ion binding"/>
    <property type="evidence" value="ECO:0007669"/>
    <property type="project" value="InterPro"/>
</dbReference>
<comment type="cofactor">
    <cofactor evidence="7">
        <name>heme</name>
        <dbReference type="ChEBI" id="CHEBI:30413"/>
    </cofactor>
</comment>
<dbReference type="Proteomes" id="UP000828390">
    <property type="component" value="Unassembled WGS sequence"/>
</dbReference>
<dbReference type="InterPro" id="IPR002401">
    <property type="entry name" value="Cyt_P450_E_grp-I"/>
</dbReference>
<keyword evidence="10" id="KW-1185">Reference proteome</keyword>
<evidence type="ECO:0000256" key="6">
    <source>
        <dbReference type="ARBA" id="ARBA00023033"/>
    </source>
</evidence>
<dbReference type="EMBL" id="JAIWYP010000004">
    <property type="protein sequence ID" value="KAH3843453.1"/>
    <property type="molecule type" value="Genomic_DNA"/>
</dbReference>
<dbReference type="PRINTS" id="PR00463">
    <property type="entry name" value="EP450I"/>
</dbReference>
<dbReference type="Gene3D" id="1.10.630.10">
    <property type="entry name" value="Cytochrome P450"/>
    <property type="match status" value="1"/>
</dbReference>
<evidence type="ECO:0000313" key="10">
    <source>
        <dbReference type="Proteomes" id="UP000828390"/>
    </source>
</evidence>
<evidence type="ECO:0000256" key="1">
    <source>
        <dbReference type="ARBA" id="ARBA00010617"/>
    </source>
</evidence>
<evidence type="ECO:0000256" key="4">
    <source>
        <dbReference type="ARBA" id="ARBA00023002"/>
    </source>
</evidence>
<keyword evidence="3 7" id="KW-0479">Metal-binding</keyword>
<comment type="caution">
    <text evidence="9">The sequence shown here is derived from an EMBL/GenBank/DDBJ whole genome shotgun (WGS) entry which is preliminary data.</text>
</comment>
<dbReference type="InterPro" id="IPR001128">
    <property type="entry name" value="Cyt_P450"/>
</dbReference>
<evidence type="ECO:0000256" key="3">
    <source>
        <dbReference type="ARBA" id="ARBA00022723"/>
    </source>
</evidence>
<sequence length="140" mass="15765">MRHSCIFPFALPHSTTKDTTVNGHFVKENTLVFVNLWSLSREPEVFPEPEAFNPMRFLNETCTQVDRSKADLVLPFGAGKRRCPGEALAKVEIFLFLSVLLQSCRFSVVPGQAPPKVDSKYGLTLKPLDFQVIVSKREVL</sequence>
<evidence type="ECO:0008006" key="11">
    <source>
        <dbReference type="Google" id="ProtNLM"/>
    </source>
</evidence>
<evidence type="ECO:0000256" key="8">
    <source>
        <dbReference type="RuleBase" id="RU000461"/>
    </source>
</evidence>
<feature type="binding site" description="axial binding residue" evidence="7">
    <location>
        <position position="83"/>
    </location>
    <ligand>
        <name>heme</name>
        <dbReference type="ChEBI" id="CHEBI:30413"/>
    </ligand>
    <ligandPart>
        <name>Fe</name>
        <dbReference type="ChEBI" id="CHEBI:18248"/>
    </ligandPart>
</feature>
<gene>
    <name evidence="9" type="ORF">DPMN_116971</name>
</gene>
<keyword evidence="5 7" id="KW-0408">Iron</keyword>
<dbReference type="GO" id="GO:0042448">
    <property type="term" value="P:progesterone metabolic process"/>
    <property type="evidence" value="ECO:0007669"/>
    <property type="project" value="TreeGrafter"/>
</dbReference>
<keyword evidence="6 8" id="KW-0503">Monooxygenase</keyword>
<dbReference type="GO" id="GO:0020037">
    <property type="term" value="F:heme binding"/>
    <property type="evidence" value="ECO:0007669"/>
    <property type="project" value="InterPro"/>
</dbReference>
<dbReference type="PANTHER" id="PTHR24289:SF1">
    <property type="entry name" value="STEROID 17-ALPHA-HYDROXYLASE_17,20 LYASE"/>
    <property type="match status" value="1"/>
</dbReference>
<dbReference type="AlphaFoldDB" id="A0A9D4KPS5"/>
<reference evidence="9" key="2">
    <citation type="submission" date="2020-11" db="EMBL/GenBank/DDBJ databases">
        <authorList>
            <person name="McCartney M.A."/>
            <person name="Auch B."/>
            <person name="Kono T."/>
            <person name="Mallez S."/>
            <person name="Becker A."/>
            <person name="Gohl D.M."/>
            <person name="Silverstein K.A.T."/>
            <person name="Koren S."/>
            <person name="Bechman K.B."/>
            <person name="Herman A."/>
            <person name="Abrahante J.E."/>
            <person name="Garbe J."/>
        </authorList>
    </citation>
    <scope>NUCLEOTIDE SEQUENCE</scope>
    <source>
        <strain evidence="9">Duluth1</strain>
        <tissue evidence="9">Whole animal</tissue>
    </source>
</reference>
<evidence type="ECO:0000313" key="9">
    <source>
        <dbReference type="EMBL" id="KAH3843453.1"/>
    </source>
</evidence>
<dbReference type="SUPFAM" id="SSF48264">
    <property type="entry name" value="Cytochrome P450"/>
    <property type="match status" value="1"/>
</dbReference>
<keyword evidence="4 8" id="KW-0560">Oxidoreductase</keyword>
<evidence type="ECO:0000256" key="7">
    <source>
        <dbReference type="PIRSR" id="PIRSR602401-1"/>
    </source>
</evidence>
<dbReference type="InterPro" id="IPR017972">
    <property type="entry name" value="Cyt_P450_CS"/>
</dbReference>
<dbReference type="Pfam" id="PF00067">
    <property type="entry name" value="p450"/>
    <property type="match status" value="1"/>
</dbReference>
<evidence type="ECO:0000256" key="2">
    <source>
        <dbReference type="ARBA" id="ARBA00022617"/>
    </source>
</evidence>
<dbReference type="InterPro" id="IPR036396">
    <property type="entry name" value="Cyt_P450_sf"/>
</dbReference>
<proteinExistence type="inferred from homology"/>
<dbReference type="PANTHER" id="PTHR24289">
    <property type="entry name" value="STEROID 17-ALPHA-HYDROXYLASE/17,20 LYASE"/>
    <property type="match status" value="1"/>
</dbReference>
<protein>
    <recommendedName>
        <fullName evidence="11">Cytochrome P450</fullName>
    </recommendedName>
</protein>
<accession>A0A9D4KPS5</accession>
<dbReference type="GO" id="GO:0004508">
    <property type="term" value="F:steroid 17-alpha-monooxygenase activity"/>
    <property type="evidence" value="ECO:0007669"/>
    <property type="project" value="TreeGrafter"/>
</dbReference>
<name>A0A9D4KPS5_DREPO</name>
<evidence type="ECO:0000256" key="5">
    <source>
        <dbReference type="ARBA" id="ARBA00023004"/>
    </source>
</evidence>
<reference evidence="9" key="1">
    <citation type="journal article" date="2019" name="bioRxiv">
        <title>The Genome of the Zebra Mussel, Dreissena polymorpha: A Resource for Invasive Species Research.</title>
        <authorList>
            <person name="McCartney M.A."/>
            <person name="Auch B."/>
            <person name="Kono T."/>
            <person name="Mallez S."/>
            <person name="Zhang Y."/>
            <person name="Obille A."/>
            <person name="Becker A."/>
            <person name="Abrahante J.E."/>
            <person name="Garbe J."/>
            <person name="Badalamenti J.P."/>
            <person name="Herman A."/>
            <person name="Mangelson H."/>
            <person name="Liachko I."/>
            <person name="Sullivan S."/>
            <person name="Sone E.D."/>
            <person name="Koren S."/>
            <person name="Silverstein K.A.T."/>
            <person name="Beckman K.B."/>
            <person name="Gohl D.M."/>
        </authorList>
    </citation>
    <scope>NUCLEOTIDE SEQUENCE</scope>
    <source>
        <strain evidence="9">Duluth1</strain>
        <tissue evidence="9">Whole animal</tissue>
    </source>
</reference>
<keyword evidence="2 7" id="KW-0349">Heme</keyword>
<organism evidence="9 10">
    <name type="scientific">Dreissena polymorpha</name>
    <name type="common">Zebra mussel</name>
    <name type="synonym">Mytilus polymorpha</name>
    <dbReference type="NCBI Taxonomy" id="45954"/>
    <lineage>
        <taxon>Eukaryota</taxon>
        <taxon>Metazoa</taxon>
        <taxon>Spiralia</taxon>
        <taxon>Lophotrochozoa</taxon>
        <taxon>Mollusca</taxon>
        <taxon>Bivalvia</taxon>
        <taxon>Autobranchia</taxon>
        <taxon>Heteroconchia</taxon>
        <taxon>Euheterodonta</taxon>
        <taxon>Imparidentia</taxon>
        <taxon>Neoheterodontei</taxon>
        <taxon>Myida</taxon>
        <taxon>Dreissenoidea</taxon>
        <taxon>Dreissenidae</taxon>
        <taxon>Dreissena</taxon>
    </lineage>
</organism>
<dbReference type="GO" id="GO:0042446">
    <property type="term" value="P:hormone biosynthetic process"/>
    <property type="evidence" value="ECO:0007669"/>
    <property type="project" value="TreeGrafter"/>
</dbReference>